<dbReference type="EMBL" id="JAKEKT020000002">
    <property type="protein sequence ID" value="KAL1651268.1"/>
    <property type="molecule type" value="Genomic_DNA"/>
</dbReference>
<dbReference type="InterPro" id="IPR046331">
    <property type="entry name" value="GPAM1-like"/>
</dbReference>
<gene>
    <name evidence="3" type="ORF">SLS58_000607</name>
</gene>
<feature type="compositionally biased region" description="Basic and acidic residues" evidence="1">
    <location>
        <begin position="133"/>
        <end position="161"/>
    </location>
</feature>
<dbReference type="InterPro" id="IPR022226">
    <property type="entry name" value="DUF3752"/>
</dbReference>
<accession>A0ABR3U471</accession>
<dbReference type="Pfam" id="PF12572">
    <property type="entry name" value="DUF3752"/>
    <property type="match status" value="1"/>
</dbReference>
<feature type="compositionally biased region" description="Basic and acidic residues" evidence="1">
    <location>
        <begin position="216"/>
        <end position="269"/>
    </location>
</feature>
<feature type="compositionally biased region" description="Basic and acidic residues" evidence="1">
    <location>
        <begin position="278"/>
        <end position="290"/>
    </location>
</feature>
<proteinExistence type="predicted"/>
<dbReference type="Proteomes" id="UP001521184">
    <property type="component" value="Unassembled WGS sequence"/>
</dbReference>
<reference evidence="3 4" key="1">
    <citation type="journal article" date="2023" name="Plant Dis.">
        <title>First Report of Diplodia intermedia Causing Canker and Dieback Diseases on Apple Trees in Canada.</title>
        <authorList>
            <person name="Ellouze W."/>
            <person name="Ilyukhin E."/>
            <person name="Sulman M."/>
            <person name="Ali S."/>
        </authorList>
    </citation>
    <scope>NUCLEOTIDE SEQUENCE [LARGE SCALE GENOMIC DNA]</scope>
    <source>
        <strain evidence="3 4">M45-28</strain>
    </source>
</reference>
<feature type="compositionally biased region" description="Acidic residues" evidence="1">
    <location>
        <begin position="83"/>
        <end position="95"/>
    </location>
</feature>
<sequence>MPSIGPSLPPHLTKRKRDDNDDDDNRSSSSSASSSPGPQLPSAPRPASSPENAPEKRRRVVAGPAPPPAPLDEMPATAPSADENGESDESDDSSDDGFGPALPTAADVSRVNAAKNDDDEWSAVRPQPGDGEGENKKTQRDEWMMVPPKQDDLAARLDPTKLRARGFQTGKGARAPNHGGGGDLGMWLETPEQKRKRLENEVMGKGSSSGAGGASGERDARRKKDEETARRLKKHEEKRKGESLYDKHREKVGEKEDDDPSKRAFDYQKDMASGMRIDGTKRKEMIRKAGDFSSKFSGGSYL</sequence>
<organism evidence="3 4">
    <name type="scientific">Diplodia intermedia</name>
    <dbReference type="NCBI Taxonomy" id="856260"/>
    <lineage>
        <taxon>Eukaryota</taxon>
        <taxon>Fungi</taxon>
        <taxon>Dikarya</taxon>
        <taxon>Ascomycota</taxon>
        <taxon>Pezizomycotina</taxon>
        <taxon>Dothideomycetes</taxon>
        <taxon>Dothideomycetes incertae sedis</taxon>
        <taxon>Botryosphaeriales</taxon>
        <taxon>Botryosphaeriaceae</taxon>
        <taxon>Diplodia</taxon>
    </lineage>
</organism>
<keyword evidence="4" id="KW-1185">Reference proteome</keyword>
<dbReference type="PANTHER" id="PTHR46370:SF1">
    <property type="entry name" value="GPALPP MOTIFS-CONTAINING PROTEIN 1"/>
    <property type="match status" value="1"/>
</dbReference>
<evidence type="ECO:0000313" key="3">
    <source>
        <dbReference type="EMBL" id="KAL1651268.1"/>
    </source>
</evidence>
<evidence type="ECO:0000313" key="4">
    <source>
        <dbReference type="Proteomes" id="UP001521184"/>
    </source>
</evidence>
<dbReference type="PANTHER" id="PTHR46370">
    <property type="entry name" value="GPALPP MOTIFS-CONTAINING PROTEIN 1"/>
    <property type="match status" value="1"/>
</dbReference>
<evidence type="ECO:0000259" key="2">
    <source>
        <dbReference type="Pfam" id="PF12572"/>
    </source>
</evidence>
<name>A0ABR3U471_9PEZI</name>
<feature type="region of interest" description="Disordered" evidence="1">
    <location>
        <begin position="1"/>
        <end position="302"/>
    </location>
</feature>
<comment type="caution">
    <text evidence="3">The sequence shown here is derived from an EMBL/GenBank/DDBJ whole genome shotgun (WGS) entry which is preliminary data.</text>
</comment>
<evidence type="ECO:0000256" key="1">
    <source>
        <dbReference type="SAM" id="MobiDB-lite"/>
    </source>
</evidence>
<feature type="domain" description="DUF3752" evidence="2">
    <location>
        <begin position="147"/>
        <end position="297"/>
    </location>
</feature>
<protein>
    <recommendedName>
        <fullName evidence="2">DUF3752 domain-containing protein</fullName>
    </recommendedName>
</protein>